<dbReference type="EMBL" id="CAACVG010012414">
    <property type="protein sequence ID" value="VEN60235.1"/>
    <property type="molecule type" value="Genomic_DNA"/>
</dbReference>
<keyword evidence="2" id="KW-1185">Reference proteome</keyword>
<dbReference type="Proteomes" id="UP000410492">
    <property type="component" value="Unassembled WGS sequence"/>
</dbReference>
<dbReference type="AlphaFoldDB" id="A0A653DJ69"/>
<evidence type="ECO:0000313" key="2">
    <source>
        <dbReference type="Proteomes" id="UP000410492"/>
    </source>
</evidence>
<accession>A0A653DJ69</accession>
<gene>
    <name evidence="1" type="ORF">CALMAC_LOCUS17997</name>
</gene>
<evidence type="ECO:0000313" key="1">
    <source>
        <dbReference type="EMBL" id="VEN60235.1"/>
    </source>
</evidence>
<dbReference type="OrthoDB" id="8189655at2759"/>
<protein>
    <submittedName>
        <fullName evidence="1">Uncharacterized protein</fullName>
    </submittedName>
</protein>
<sequence length="60" mass="7034">MSRVDAKFEPKLHNFDQKQHRVNIAQEMLDSVRDDPDVLQRAIIGEESWAYGYEVETKAQ</sequence>
<proteinExistence type="predicted"/>
<reference evidence="1 2" key="1">
    <citation type="submission" date="2019-01" db="EMBL/GenBank/DDBJ databases">
        <authorList>
            <person name="Sayadi A."/>
        </authorList>
    </citation>
    <scope>NUCLEOTIDE SEQUENCE [LARGE SCALE GENOMIC DNA]</scope>
</reference>
<organism evidence="1 2">
    <name type="scientific">Callosobruchus maculatus</name>
    <name type="common">Southern cowpea weevil</name>
    <name type="synonym">Pulse bruchid</name>
    <dbReference type="NCBI Taxonomy" id="64391"/>
    <lineage>
        <taxon>Eukaryota</taxon>
        <taxon>Metazoa</taxon>
        <taxon>Ecdysozoa</taxon>
        <taxon>Arthropoda</taxon>
        <taxon>Hexapoda</taxon>
        <taxon>Insecta</taxon>
        <taxon>Pterygota</taxon>
        <taxon>Neoptera</taxon>
        <taxon>Endopterygota</taxon>
        <taxon>Coleoptera</taxon>
        <taxon>Polyphaga</taxon>
        <taxon>Cucujiformia</taxon>
        <taxon>Chrysomeloidea</taxon>
        <taxon>Chrysomelidae</taxon>
        <taxon>Bruchinae</taxon>
        <taxon>Bruchini</taxon>
        <taxon>Callosobruchus</taxon>
    </lineage>
</organism>
<name>A0A653DJ69_CALMS</name>